<keyword evidence="1" id="KW-0121">Carboxypeptidase</keyword>
<accession>A0A5C1QFS5</accession>
<dbReference type="Gene3D" id="2.60.40.1120">
    <property type="entry name" value="Carboxypeptidase-like, regulatory domain"/>
    <property type="match status" value="1"/>
</dbReference>
<dbReference type="PROSITE" id="PS51257">
    <property type="entry name" value="PROKAR_LIPOPROTEIN"/>
    <property type="match status" value="1"/>
</dbReference>
<protein>
    <submittedName>
        <fullName evidence="1">Carboxypeptidase regulatory-like domain-containing protein</fullName>
    </submittedName>
</protein>
<dbReference type="InterPro" id="IPR011990">
    <property type="entry name" value="TPR-like_helical_dom_sf"/>
</dbReference>
<dbReference type="Proteomes" id="UP000323824">
    <property type="component" value="Chromosome"/>
</dbReference>
<dbReference type="KEGG" id="sper:EW093_10190"/>
<dbReference type="SUPFAM" id="SSF48452">
    <property type="entry name" value="TPR-like"/>
    <property type="match status" value="1"/>
</dbReference>
<keyword evidence="2" id="KW-1185">Reference proteome</keyword>
<sequence length="195" mass="22141">MKLRKIIVILIGTLLLLSCKTTQIKNSGITTSLLGVVYDKKSNPVQNAIITITNTQGVVIKSVNTDIDGKFLIPELTFGSYLVGVSGDNFLDTTVDLDHYDIESILIIRLQSFSDLIYLLEEELKEKENSMALKTIEKLNKIDKKDIYFNYLKAIYLIKTDNKEEAINILKELKSGNYKYVDLLLEDLKDDKEVN</sequence>
<dbReference type="InterPro" id="IPR008969">
    <property type="entry name" value="CarboxyPept-like_regulatory"/>
</dbReference>
<keyword evidence="1" id="KW-0645">Protease</keyword>
<reference evidence="1 2" key="2">
    <citation type="submission" date="2019-09" db="EMBL/GenBank/DDBJ databases">
        <title>Complete Genome Sequence and Methylome Analysis of free living Spirochaetas.</title>
        <authorList>
            <person name="Leshcheva N."/>
            <person name="Mikheeva N."/>
        </authorList>
    </citation>
    <scope>NUCLEOTIDE SEQUENCE [LARGE SCALE GENOMIC DNA]</scope>
    <source>
        <strain evidence="1 2">P</strain>
    </source>
</reference>
<organism evidence="1 2">
    <name type="scientific">Thiospirochaeta perfilievii</name>
    <dbReference type="NCBI Taxonomy" id="252967"/>
    <lineage>
        <taxon>Bacteria</taxon>
        <taxon>Pseudomonadati</taxon>
        <taxon>Spirochaetota</taxon>
        <taxon>Spirochaetia</taxon>
        <taxon>Spirochaetales</taxon>
        <taxon>Spirochaetaceae</taxon>
        <taxon>Thiospirochaeta</taxon>
    </lineage>
</organism>
<evidence type="ECO:0000313" key="1">
    <source>
        <dbReference type="EMBL" id="QEN05062.1"/>
    </source>
</evidence>
<dbReference type="Pfam" id="PF13620">
    <property type="entry name" value="CarboxypepD_reg"/>
    <property type="match status" value="1"/>
</dbReference>
<dbReference type="GO" id="GO:0004180">
    <property type="term" value="F:carboxypeptidase activity"/>
    <property type="evidence" value="ECO:0007669"/>
    <property type="project" value="UniProtKB-KW"/>
</dbReference>
<dbReference type="OrthoDB" id="7375466at2"/>
<dbReference type="SUPFAM" id="SSF49464">
    <property type="entry name" value="Carboxypeptidase regulatory domain-like"/>
    <property type="match status" value="1"/>
</dbReference>
<evidence type="ECO:0000313" key="2">
    <source>
        <dbReference type="Proteomes" id="UP000323824"/>
    </source>
</evidence>
<proteinExistence type="predicted"/>
<name>A0A5C1QFS5_9SPIO</name>
<dbReference type="EMBL" id="CP035807">
    <property type="protein sequence ID" value="QEN05062.1"/>
    <property type="molecule type" value="Genomic_DNA"/>
</dbReference>
<keyword evidence="1" id="KW-0378">Hydrolase</keyword>
<gene>
    <name evidence="1" type="ORF">EW093_10190</name>
</gene>
<reference evidence="1 2" key="1">
    <citation type="submission" date="2019-02" db="EMBL/GenBank/DDBJ databases">
        <authorList>
            <person name="Fomenkov A."/>
            <person name="Dubinina G."/>
            <person name="Grabovich M."/>
            <person name="Vincze T."/>
            <person name="Roberts R.J."/>
        </authorList>
    </citation>
    <scope>NUCLEOTIDE SEQUENCE [LARGE SCALE GENOMIC DNA]</scope>
    <source>
        <strain evidence="1 2">P</strain>
    </source>
</reference>
<dbReference type="AlphaFoldDB" id="A0A5C1QFS5"/>